<dbReference type="Gene3D" id="3.40.50.720">
    <property type="entry name" value="NAD(P)-binding Rossmann-like Domain"/>
    <property type="match status" value="1"/>
</dbReference>
<feature type="transmembrane region" description="Helical" evidence="6">
    <location>
        <begin position="7"/>
        <end position="30"/>
    </location>
</feature>
<dbReference type="InterPro" id="IPR002347">
    <property type="entry name" value="SDR_fam"/>
</dbReference>
<protein>
    <submittedName>
        <fullName evidence="7">Uncharacterized protein</fullName>
    </submittedName>
</protein>
<dbReference type="GO" id="GO:0005829">
    <property type="term" value="C:cytosol"/>
    <property type="evidence" value="ECO:0007669"/>
    <property type="project" value="TreeGrafter"/>
</dbReference>
<dbReference type="PANTHER" id="PTHR43391:SF76">
    <property type="entry name" value="11-BETA-HYDROXYSTEROID DEHYDROGENASE-LIKE 2-RELATED"/>
    <property type="match status" value="1"/>
</dbReference>
<dbReference type="Proteomes" id="UP001279734">
    <property type="component" value="Unassembled WGS sequence"/>
</dbReference>
<dbReference type="PRINTS" id="PR00081">
    <property type="entry name" value="GDHRDH"/>
</dbReference>
<sequence length="126" mass="13789">METMHKVLNLIAIPLTFVVVFFAMPPILILKALRFALGSPVREDLGGKVILITGSSSGIGEHIAYEYARRGARLALAARRETRLHEVAEKAIKLGSPDVIVISADVSKVDHCQRMVDETVNHFGRG</sequence>
<dbReference type="Pfam" id="PF00106">
    <property type="entry name" value="adh_short"/>
    <property type="match status" value="1"/>
</dbReference>
<accession>A0AAD3Y6U9</accession>
<dbReference type="SUPFAM" id="SSF51735">
    <property type="entry name" value="NAD(P)-binding Rossmann-fold domains"/>
    <property type="match status" value="1"/>
</dbReference>
<comment type="subcellular location">
    <subcellularLocation>
        <location evidence="1">Membrane</location>
        <topology evidence="1">Single-pass type II membrane protein</topology>
    </subcellularLocation>
</comment>
<evidence type="ECO:0000256" key="1">
    <source>
        <dbReference type="ARBA" id="ARBA00004606"/>
    </source>
</evidence>
<dbReference type="AlphaFoldDB" id="A0AAD3Y6U9"/>
<dbReference type="GO" id="GO:0016491">
    <property type="term" value="F:oxidoreductase activity"/>
    <property type="evidence" value="ECO:0007669"/>
    <property type="project" value="UniProtKB-KW"/>
</dbReference>
<dbReference type="InterPro" id="IPR036291">
    <property type="entry name" value="NAD(P)-bd_dom_sf"/>
</dbReference>
<keyword evidence="4" id="KW-0735">Signal-anchor</keyword>
<name>A0AAD3Y6U9_NEPGR</name>
<comment type="similarity">
    <text evidence="2">Belongs to the short-chain dehydrogenases/reductases (SDR) family.</text>
</comment>
<evidence type="ECO:0000256" key="2">
    <source>
        <dbReference type="ARBA" id="ARBA00006484"/>
    </source>
</evidence>
<proteinExistence type="inferred from homology"/>
<organism evidence="7 8">
    <name type="scientific">Nepenthes gracilis</name>
    <name type="common">Slender pitcher plant</name>
    <dbReference type="NCBI Taxonomy" id="150966"/>
    <lineage>
        <taxon>Eukaryota</taxon>
        <taxon>Viridiplantae</taxon>
        <taxon>Streptophyta</taxon>
        <taxon>Embryophyta</taxon>
        <taxon>Tracheophyta</taxon>
        <taxon>Spermatophyta</taxon>
        <taxon>Magnoliopsida</taxon>
        <taxon>eudicotyledons</taxon>
        <taxon>Gunneridae</taxon>
        <taxon>Pentapetalae</taxon>
        <taxon>Caryophyllales</taxon>
        <taxon>Nepenthaceae</taxon>
        <taxon>Nepenthes</taxon>
    </lineage>
</organism>
<evidence type="ECO:0000313" key="7">
    <source>
        <dbReference type="EMBL" id="GMH31498.1"/>
    </source>
</evidence>
<evidence type="ECO:0000256" key="5">
    <source>
        <dbReference type="ARBA" id="ARBA00023002"/>
    </source>
</evidence>
<comment type="caution">
    <text evidence="7">The sequence shown here is derived from an EMBL/GenBank/DDBJ whole genome shotgun (WGS) entry which is preliminary data.</text>
</comment>
<dbReference type="PANTHER" id="PTHR43391">
    <property type="entry name" value="RETINOL DEHYDROGENASE-RELATED"/>
    <property type="match status" value="1"/>
</dbReference>
<evidence type="ECO:0000256" key="4">
    <source>
        <dbReference type="ARBA" id="ARBA00022968"/>
    </source>
</evidence>
<keyword evidence="3" id="KW-0521">NADP</keyword>
<keyword evidence="5" id="KW-0560">Oxidoreductase</keyword>
<keyword evidence="8" id="KW-1185">Reference proteome</keyword>
<evidence type="ECO:0000313" key="8">
    <source>
        <dbReference type="Proteomes" id="UP001279734"/>
    </source>
</evidence>
<dbReference type="EMBL" id="BSYO01000040">
    <property type="protein sequence ID" value="GMH31498.1"/>
    <property type="molecule type" value="Genomic_DNA"/>
</dbReference>
<keyword evidence="6" id="KW-1133">Transmembrane helix</keyword>
<gene>
    <name evidence="7" type="ORF">Nepgr_033341</name>
</gene>
<evidence type="ECO:0000256" key="3">
    <source>
        <dbReference type="ARBA" id="ARBA00022857"/>
    </source>
</evidence>
<evidence type="ECO:0000256" key="6">
    <source>
        <dbReference type="SAM" id="Phobius"/>
    </source>
</evidence>
<keyword evidence="6" id="KW-0812">Transmembrane</keyword>
<keyword evidence="6" id="KW-0472">Membrane</keyword>
<dbReference type="GO" id="GO:0016020">
    <property type="term" value="C:membrane"/>
    <property type="evidence" value="ECO:0007669"/>
    <property type="project" value="UniProtKB-SubCell"/>
</dbReference>
<reference evidence="7" key="1">
    <citation type="submission" date="2023-05" db="EMBL/GenBank/DDBJ databases">
        <title>Nepenthes gracilis genome sequencing.</title>
        <authorList>
            <person name="Fukushima K."/>
        </authorList>
    </citation>
    <scope>NUCLEOTIDE SEQUENCE</scope>
    <source>
        <strain evidence="7">SING2019-196</strain>
    </source>
</reference>